<name>A0A7K1FS62_9ACTN</name>
<gene>
    <name evidence="2" type="ORF">GIS00_19915</name>
</gene>
<dbReference type="AlphaFoldDB" id="A0A7K1FS62"/>
<dbReference type="Pfam" id="PF18741">
    <property type="entry name" value="MTES_1575"/>
    <property type="match status" value="1"/>
</dbReference>
<accession>A0A7K1FS62</accession>
<protein>
    <submittedName>
        <fullName evidence="2">DUF559 domain-containing protein</fullName>
    </submittedName>
</protein>
<evidence type="ECO:0000313" key="2">
    <source>
        <dbReference type="EMBL" id="MTD16209.1"/>
    </source>
</evidence>
<evidence type="ECO:0000259" key="1">
    <source>
        <dbReference type="Pfam" id="PF18741"/>
    </source>
</evidence>
<keyword evidence="3" id="KW-1185">Reference proteome</keyword>
<comment type="caution">
    <text evidence="2">The sequence shown here is derived from an EMBL/GenBank/DDBJ whole genome shotgun (WGS) entry which is preliminary data.</text>
</comment>
<dbReference type="InterPro" id="IPR011335">
    <property type="entry name" value="Restrct_endonuc-II-like"/>
</dbReference>
<reference evidence="2 3" key="1">
    <citation type="submission" date="2019-11" db="EMBL/GenBank/DDBJ databases">
        <authorList>
            <person name="Jiang L.-Q."/>
        </authorList>
    </citation>
    <scope>NUCLEOTIDE SEQUENCE [LARGE SCALE GENOMIC DNA]</scope>
    <source>
        <strain evidence="2 3">YIM 132087</strain>
    </source>
</reference>
<dbReference type="EMBL" id="WLYK01000008">
    <property type="protein sequence ID" value="MTD16209.1"/>
    <property type="molecule type" value="Genomic_DNA"/>
</dbReference>
<evidence type="ECO:0000313" key="3">
    <source>
        <dbReference type="Proteomes" id="UP000460221"/>
    </source>
</evidence>
<dbReference type="SUPFAM" id="SSF52980">
    <property type="entry name" value="Restriction endonuclease-like"/>
    <property type="match status" value="1"/>
</dbReference>
<feature type="domain" description="Restriction endonuclease type II-like" evidence="1">
    <location>
        <begin position="210"/>
        <end position="290"/>
    </location>
</feature>
<proteinExistence type="predicted"/>
<organism evidence="2 3">
    <name type="scientific">Nakamurella alba</name>
    <dbReference type="NCBI Taxonomy" id="2665158"/>
    <lineage>
        <taxon>Bacteria</taxon>
        <taxon>Bacillati</taxon>
        <taxon>Actinomycetota</taxon>
        <taxon>Actinomycetes</taxon>
        <taxon>Nakamurellales</taxon>
        <taxon>Nakamurellaceae</taxon>
        <taxon>Nakamurella</taxon>
    </lineage>
</organism>
<dbReference type="Proteomes" id="UP000460221">
    <property type="component" value="Unassembled WGS sequence"/>
</dbReference>
<dbReference type="Gene3D" id="3.40.960.10">
    <property type="entry name" value="VSR Endonuclease"/>
    <property type="match status" value="1"/>
</dbReference>
<dbReference type="InterPro" id="IPR049468">
    <property type="entry name" value="Restrct_endonuc-II-like_dom"/>
</dbReference>
<sequence length="298" mass="33326">MGEQAAHNVMRTQDGLIGRAQAVRCGMTERQIDYRVRVGTWVQVRPSVYRSAVVEPSMRSAIRATALWAGSPSAISGWAAAWWWGCTDLEPPMITLIIPRNRHLRAQDGIAVVRRDYPIKDVVRVKGIAVVPKTIAALDGAVEMGEQGVEMFDRALLRGLPLDLVAAAHDEWGRRRGSPAATRLLATAADGAHAESERICHRLLRAAGITGWQINPEVRLANATYLPDLAFLRQRVAIEIDGWAFHSDPERFEKDRWRQNAFMVAGWTVLRYTWYQLTRSPEQVVAEISTAVLRSSVR</sequence>